<evidence type="ECO:0000256" key="2">
    <source>
        <dbReference type="ARBA" id="ARBA00004141"/>
    </source>
</evidence>
<feature type="compositionally biased region" description="Polar residues" evidence="11">
    <location>
        <begin position="715"/>
        <end position="730"/>
    </location>
</feature>
<feature type="compositionally biased region" description="Polar residues" evidence="11">
    <location>
        <begin position="339"/>
        <end position="348"/>
    </location>
</feature>
<reference evidence="14" key="1">
    <citation type="journal article" date="2020" name="Stud. Mycol.">
        <title>101 Dothideomycetes genomes: a test case for predicting lifestyles and emergence of pathogens.</title>
        <authorList>
            <person name="Haridas S."/>
            <person name="Albert R."/>
            <person name="Binder M."/>
            <person name="Bloem J."/>
            <person name="Labutti K."/>
            <person name="Salamov A."/>
            <person name="Andreopoulos B."/>
            <person name="Baker S."/>
            <person name="Barry K."/>
            <person name="Bills G."/>
            <person name="Bluhm B."/>
            <person name="Cannon C."/>
            <person name="Castanera R."/>
            <person name="Culley D."/>
            <person name="Daum C."/>
            <person name="Ezra D."/>
            <person name="Gonzalez J."/>
            <person name="Henrissat B."/>
            <person name="Kuo A."/>
            <person name="Liang C."/>
            <person name="Lipzen A."/>
            <person name="Lutzoni F."/>
            <person name="Magnuson J."/>
            <person name="Mondo S."/>
            <person name="Nolan M."/>
            <person name="Ohm R."/>
            <person name="Pangilinan J."/>
            <person name="Park H.-J."/>
            <person name="Ramirez L."/>
            <person name="Alfaro M."/>
            <person name="Sun H."/>
            <person name="Tritt A."/>
            <person name="Yoshinaga Y."/>
            <person name="Zwiers L.-H."/>
            <person name="Turgeon B."/>
            <person name="Goodwin S."/>
            <person name="Spatafora J."/>
            <person name="Crous P."/>
            <person name="Grigoriev I."/>
        </authorList>
    </citation>
    <scope>NUCLEOTIDE SEQUENCE</scope>
    <source>
        <strain evidence="14">CBS 480.64</strain>
    </source>
</reference>
<evidence type="ECO:0000313" key="14">
    <source>
        <dbReference type="EMBL" id="KAF2857486.1"/>
    </source>
</evidence>
<protein>
    <recommendedName>
        <fullName evidence="13">Cytochrome b561 domain-containing protein</fullName>
    </recommendedName>
</protein>
<feature type="transmembrane region" description="Helical" evidence="12">
    <location>
        <begin position="63"/>
        <end position="83"/>
    </location>
</feature>
<evidence type="ECO:0000256" key="10">
    <source>
        <dbReference type="ARBA" id="ARBA00023136"/>
    </source>
</evidence>
<dbReference type="GO" id="GO:0046872">
    <property type="term" value="F:metal ion binding"/>
    <property type="evidence" value="ECO:0007669"/>
    <property type="project" value="UniProtKB-KW"/>
</dbReference>
<feature type="compositionally biased region" description="Pro residues" evidence="11">
    <location>
        <begin position="829"/>
        <end position="845"/>
    </location>
</feature>
<evidence type="ECO:0000256" key="11">
    <source>
        <dbReference type="SAM" id="MobiDB-lite"/>
    </source>
</evidence>
<feature type="compositionally biased region" description="Polar residues" evidence="11">
    <location>
        <begin position="578"/>
        <end position="644"/>
    </location>
</feature>
<dbReference type="GO" id="GO:0020037">
    <property type="term" value="F:heme binding"/>
    <property type="evidence" value="ECO:0007669"/>
    <property type="project" value="TreeGrafter"/>
</dbReference>
<evidence type="ECO:0000256" key="4">
    <source>
        <dbReference type="ARBA" id="ARBA00022617"/>
    </source>
</evidence>
<feature type="region of interest" description="Disordered" evidence="11">
    <location>
        <begin position="419"/>
        <end position="474"/>
    </location>
</feature>
<comment type="subcellular location">
    <subcellularLocation>
        <location evidence="2">Membrane</location>
        <topology evidence="2">Multi-pass membrane protein</topology>
    </subcellularLocation>
</comment>
<feature type="compositionally biased region" description="Pro residues" evidence="11">
    <location>
        <begin position="646"/>
        <end position="656"/>
    </location>
</feature>
<dbReference type="InterPro" id="IPR045150">
    <property type="entry name" value="CYB561D1/2"/>
</dbReference>
<dbReference type="PANTHER" id="PTHR15422">
    <property type="entry name" value="OS05G0565100 PROTEIN"/>
    <property type="match status" value="1"/>
</dbReference>
<keyword evidence="6" id="KW-0479">Metal-binding</keyword>
<feature type="transmembrane region" description="Helical" evidence="12">
    <location>
        <begin position="175"/>
        <end position="195"/>
    </location>
</feature>
<evidence type="ECO:0000256" key="6">
    <source>
        <dbReference type="ARBA" id="ARBA00022723"/>
    </source>
</evidence>
<evidence type="ECO:0000256" key="12">
    <source>
        <dbReference type="SAM" id="Phobius"/>
    </source>
</evidence>
<feature type="compositionally biased region" description="Pro residues" evidence="11">
    <location>
        <begin position="302"/>
        <end position="312"/>
    </location>
</feature>
<evidence type="ECO:0000256" key="7">
    <source>
        <dbReference type="ARBA" id="ARBA00022982"/>
    </source>
</evidence>
<evidence type="ECO:0000256" key="5">
    <source>
        <dbReference type="ARBA" id="ARBA00022692"/>
    </source>
</evidence>
<evidence type="ECO:0000256" key="9">
    <source>
        <dbReference type="ARBA" id="ARBA00023004"/>
    </source>
</evidence>
<keyword evidence="9" id="KW-0408">Iron</keyword>
<sequence>MSNLSPPGSSTYDSPTLHIGDGTWDHDRDTFLLPPLVGVNFKTMRYNGMGNRFHNQPGYHRLIVAHGVIATLVFLFIVPLAIWSAKYWRTGGRRAVKMHINLQILTLFLTTVAFVLGWFAVGPKRSLTNPHHVVGLALYAAIWFQFLYGLMMSRIEMKRGAVPNRVPMKVWLHRLLGRAIALLGIVEIALGLTVYGSPKVLFILFAIWSALLLLLYLGLDRYYYEKRPLRYGYDNAESDFSSYVSSSGPRTDFTGPSDHPESSHHWGRDALVAGGALGAYKAYKHRRNRRDAASDWEGSDMTPPPRTRPPPSGVTSSSTRPPPGVSYGTGSVPARGNRLPSSISSDITPSWDGEKHGQRHRDSWKERLLGAGAGAAAVGGWRSFFNRRRRDEYDETPYQPPTGGVHNMVSQGDVSRVQQGQVPMSPGNARPPMNNVGPMSPTQTPMRRPPGPAEEESMISPGPESSYFDEEGGPTLRQSIATFGAVAGFREWNKHRRQRQQWQKDDRLRRQQLEEEELYNRRTGRHYPQQSDATRPRPSLDGTVMTGVTQDPGPGFQGSNPELALNRPNSFHPPLPTGASTVPTSGQTNPSAYTTGSPSAFTSGPTSGYTGTASAYTSGPTSGYTSAPTASGYTNTANAGQGNYSLPPPPPGPPPMQQQRPDYPVVPGSVQMPEGPAQPDPSRILTDAQGRQRRRRSSRADSSPSRNRHNRRGSDVSSMPLTAESASAVGTAQLPVNVRVRMHRDGDHVTFQRVGDGSQSNVESDAPSGRHGRRRRSQASSQQPIQAVPRPPPMRQGSELDLPPPNVQQNVQPNVPQGIPTQGGSQGGPLPPPQVAHMPPLPPQHASPRQQHMPSQQGILSPPAPPFIGSGLSGSPGTAGTGTDVSAFADNRRRRRAERARRLEASRGSNTGGRVEFQ</sequence>
<dbReference type="PANTHER" id="PTHR15422:SF24">
    <property type="entry name" value="DOMON RELATED DOMAIN-CONTAINING PROTEIN"/>
    <property type="match status" value="1"/>
</dbReference>
<keyword evidence="3" id="KW-0813">Transport</keyword>
<evidence type="ECO:0000313" key="15">
    <source>
        <dbReference type="Proteomes" id="UP000799421"/>
    </source>
</evidence>
<dbReference type="EMBL" id="MU006041">
    <property type="protein sequence ID" value="KAF2857486.1"/>
    <property type="molecule type" value="Genomic_DNA"/>
</dbReference>
<feature type="transmembrane region" description="Helical" evidence="12">
    <location>
        <begin position="133"/>
        <end position="151"/>
    </location>
</feature>
<keyword evidence="8 12" id="KW-1133">Transmembrane helix</keyword>
<proteinExistence type="predicted"/>
<evidence type="ECO:0000256" key="8">
    <source>
        <dbReference type="ARBA" id="ARBA00022989"/>
    </source>
</evidence>
<dbReference type="Proteomes" id="UP000799421">
    <property type="component" value="Unassembled WGS sequence"/>
</dbReference>
<feature type="compositionally biased region" description="Polar residues" evidence="11">
    <location>
        <begin position="847"/>
        <end position="859"/>
    </location>
</feature>
<keyword evidence="15" id="KW-1185">Reference proteome</keyword>
<evidence type="ECO:0000256" key="3">
    <source>
        <dbReference type="ARBA" id="ARBA00022448"/>
    </source>
</evidence>
<dbReference type="GO" id="GO:0140575">
    <property type="term" value="F:transmembrane monodehydroascorbate reductase activity"/>
    <property type="evidence" value="ECO:0007669"/>
    <property type="project" value="InterPro"/>
</dbReference>
<gene>
    <name evidence="14" type="ORF">K470DRAFT_279264</name>
</gene>
<dbReference type="PROSITE" id="PS50939">
    <property type="entry name" value="CYTOCHROME_B561"/>
    <property type="match status" value="1"/>
</dbReference>
<dbReference type="OrthoDB" id="19261at2759"/>
<organism evidence="14 15">
    <name type="scientific">Piedraia hortae CBS 480.64</name>
    <dbReference type="NCBI Taxonomy" id="1314780"/>
    <lineage>
        <taxon>Eukaryota</taxon>
        <taxon>Fungi</taxon>
        <taxon>Dikarya</taxon>
        <taxon>Ascomycota</taxon>
        <taxon>Pezizomycotina</taxon>
        <taxon>Dothideomycetes</taxon>
        <taxon>Dothideomycetidae</taxon>
        <taxon>Capnodiales</taxon>
        <taxon>Piedraiaceae</taxon>
        <taxon>Piedraia</taxon>
    </lineage>
</organism>
<feature type="region of interest" description="Disordered" evidence="11">
    <location>
        <begin position="291"/>
        <end position="359"/>
    </location>
</feature>
<feature type="region of interest" description="Disordered" evidence="11">
    <location>
        <begin position="495"/>
        <end position="918"/>
    </location>
</feature>
<keyword evidence="7" id="KW-0249">Electron transport</keyword>
<dbReference type="CDD" id="cd08760">
    <property type="entry name" value="Cyt_b561_FRRS1_like"/>
    <property type="match status" value="1"/>
</dbReference>
<feature type="transmembrane region" description="Helical" evidence="12">
    <location>
        <begin position="368"/>
        <end position="385"/>
    </location>
</feature>
<dbReference type="SMART" id="SM00665">
    <property type="entry name" value="B561"/>
    <property type="match status" value="1"/>
</dbReference>
<dbReference type="Gene3D" id="1.20.120.1770">
    <property type="match status" value="1"/>
</dbReference>
<keyword evidence="4" id="KW-0349">Heme</keyword>
<evidence type="ECO:0000259" key="13">
    <source>
        <dbReference type="PROSITE" id="PS50939"/>
    </source>
</evidence>
<comment type="cofactor">
    <cofactor evidence="1">
        <name>heme b</name>
        <dbReference type="ChEBI" id="CHEBI:60344"/>
    </cofactor>
</comment>
<feature type="compositionally biased region" description="Basic and acidic residues" evidence="11">
    <location>
        <begin position="502"/>
        <end position="513"/>
    </location>
</feature>
<feature type="compositionally biased region" description="Low complexity" evidence="11">
    <location>
        <begin position="807"/>
        <end position="817"/>
    </location>
</feature>
<dbReference type="Pfam" id="PF03188">
    <property type="entry name" value="Cytochrom_B561"/>
    <property type="match status" value="1"/>
</dbReference>
<feature type="transmembrane region" description="Helical" evidence="12">
    <location>
        <begin position="201"/>
        <end position="219"/>
    </location>
</feature>
<keyword evidence="5 12" id="KW-0812">Transmembrane</keyword>
<keyword evidence="10 12" id="KW-0472">Membrane</keyword>
<name>A0A6A7BQB5_9PEZI</name>
<feature type="transmembrane region" description="Helical" evidence="12">
    <location>
        <begin position="104"/>
        <end position="121"/>
    </location>
</feature>
<accession>A0A6A7BQB5</accession>
<evidence type="ECO:0000256" key="1">
    <source>
        <dbReference type="ARBA" id="ARBA00001970"/>
    </source>
</evidence>
<dbReference type="InterPro" id="IPR006593">
    <property type="entry name" value="Cyt_b561/ferric_Rdtase_TM"/>
</dbReference>
<dbReference type="AlphaFoldDB" id="A0A6A7BQB5"/>
<feature type="compositionally biased region" description="Gly residues" evidence="11">
    <location>
        <begin position="871"/>
        <end position="880"/>
    </location>
</feature>
<feature type="domain" description="Cytochrome b561" evidence="13">
    <location>
        <begin position="30"/>
        <end position="226"/>
    </location>
</feature>
<dbReference type="GO" id="GO:0016020">
    <property type="term" value="C:membrane"/>
    <property type="evidence" value="ECO:0007669"/>
    <property type="project" value="UniProtKB-SubCell"/>
</dbReference>